<gene>
    <name evidence="1" type="ORF">G5C65_28690</name>
</gene>
<evidence type="ECO:0000313" key="1">
    <source>
        <dbReference type="EMBL" id="NGO72257.1"/>
    </source>
</evidence>
<sequence>GGDGGAPDRPRAGAARQLYEQGEKFGARDARTQARATVSLEPVPWGTRVSLKLGRVAGPQRCELVAVGRDGERQTVTTWAVPDAGYGGTGGAGYYSGGAAFSRGEIARFEVVTLDGRRLVTIKV</sequence>
<reference evidence="1 2" key="1">
    <citation type="submission" date="2020-02" db="EMBL/GenBank/DDBJ databases">
        <title>Whole-genome analyses of novel actinobacteria.</title>
        <authorList>
            <person name="Sahin N."/>
            <person name="Tatar D."/>
        </authorList>
    </citation>
    <scope>NUCLEOTIDE SEQUENCE [LARGE SCALE GENOMIC DNA]</scope>
    <source>
        <strain evidence="1 2">SB3404</strain>
    </source>
</reference>
<keyword evidence="2" id="KW-1185">Reference proteome</keyword>
<proteinExistence type="predicted"/>
<protein>
    <submittedName>
        <fullName evidence="1">Uncharacterized protein</fullName>
    </submittedName>
</protein>
<accession>A0A6G4X5Y0</accession>
<dbReference type="AlphaFoldDB" id="A0A6G4X5Y0"/>
<comment type="caution">
    <text evidence="1">The sequence shown here is derived from an EMBL/GenBank/DDBJ whole genome shotgun (WGS) entry which is preliminary data.</text>
</comment>
<dbReference type="Proteomes" id="UP000477722">
    <property type="component" value="Unassembled WGS sequence"/>
</dbReference>
<name>A0A6G4X5Y0_9ACTN</name>
<feature type="non-terminal residue" evidence="1">
    <location>
        <position position="1"/>
    </location>
</feature>
<evidence type="ECO:0000313" key="2">
    <source>
        <dbReference type="Proteomes" id="UP000477722"/>
    </source>
</evidence>
<dbReference type="EMBL" id="JAAKZZ010000424">
    <property type="protein sequence ID" value="NGO72257.1"/>
    <property type="molecule type" value="Genomic_DNA"/>
</dbReference>
<organism evidence="1 2">
    <name type="scientific">Streptomyces boncukensis</name>
    <dbReference type="NCBI Taxonomy" id="2711219"/>
    <lineage>
        <taxon>Bacteria</taxon>
        <taxon>Bacillati</taxon>
        <taxon>Actinomycetota</taxon>
        <taxon>Actinomycetes</taxon>
        <taxon>Kitasatosporales</taxon>
        <taxon>Streptomycetaceae</taxon>
        <taxon>Streptomyces</taxon>
    </lineage>
</organism>